<name>A0A7W8DIH4_9BACT</name>
<dbReference type="RefSeq" id="WP_184337995.1">
    <property type="nucleotide sequence ID" value="NZ_JACHIG010000001.1"/>
</dbReference>
<dbReference type="InterPro" id="IPR011429">
    <property type="entry name" value="Cyt_c_Planctomycete-type"/>
</dbReference>
<feature type="signal peptide" evidence="6">
    <location>
        <begin position="1"/>
        <end position="20"/>
    </location>
</feature>
<dbReference type="AlphaFoldDB" id="A0A7W8DIH4"/>
<evidence type="ECO:0000256" key="1">
    <source>
        <dbReference type="ARBA" id="ARBA00022617"/>
    </source>
</evidence>
<evidence type="ECO:0000256" key="3">
    <source>
        <dbReference type="ARBA" id="ARBA00023004"/>
    </source>
</evidence>
<sequence>MFSPRPILSVLALAPALLSAAEKVDFNKQIKPLLEGACTHCHGEKEDKGDFRMHTLEDIKKGNENGPGLTPGDLKKSAIYTTLLLGQDEDMAMPPKKEGALEKSQIEVIKTWIEQGAEWPAGVVLEQAPRIKFEKHIQPILEQNCVSCHNPEKAKGDWIITTKKEAFSSGENAPNITPFDLKSPIYHLTTLAADEDDLMPPKKSGGPLSKEDINYLKLWIQQGAPWPDDVKLTAKEKKGPATNNPDNMELVKKIHAFIVQTSKEKKEADMKAYDAKVPKTGAPYSMVVIKSGEFTMGSPDSEEGRGEDEGPQVKKTIKPFWMGKYEITWDEYEPYQLTSIGRNKDGSRQVWKPTDKPEDLISQPTPPYQPMDFGMGRERFPAICMTQHAANKYCQWLSAQTGHFYRLPTEAEWEYAARAGTKTAYFFGNDKSQLKEYAWYFDNAPNFQYAKVGQKKPNPWGLHDIYGNVCEWCLDQYTPAMPGASVLGNDWIRSKTPYPHVARGGTYDDDAELLRSSARKASDPLWKQQDPQLPKSIWYLTDATWLGFRIVRPLEIPTVEEMFAAWNNGVAKE</sequence>
<comment type="caution">
    <text evidence="8">The sequence shown here is derived from an EMBL/GenBank/DDBJ whole genome shotgun (WGS) entry which is preliminary data.</text>
</comment>
<dbReference type="GO" id="GO:0020037">
    <property type="term" value="F:heme binding"/>
    <property type="evidence" value="ECO:0007669"/>
    <property type="project" value="InterPro"/>
</dbReference>
<dbReference type="EMBL" id="JACHIG010000001">
    <property type="protein sequence ID" value="MBB5031053.1"/>
    <property type="molecule type" value="Genomic_DNA"/>
</dbReference>
<keyword evidence="1 4" id="KW-0349">Heme</keyword>
<dbReference type="Proteomes" id="UP000590740">
    <property type="component" value="Unassembled WGS sequence"/>
</dbReference>
<evidence type="ECO:0000256" key="4">
    <source>
        <dbReference type="PROSITE-ProRule" id="PRU00433"/>
    </source>
</evidence>
<keyword evidence="9" id="KW-1185">Reference proteome</keyword>
<reference evidence="8 9" key="1">
    <citation type="submission" date="2020-08" db="EMBL/GenBank/DDBJ databases">
        <title>Genomic Encyclopedia of Type Strains, Phase IV (KMG-IV): sequencing the most valuable type-strain genomes for metagenomic binning, comparative biology and taxonomic classification.</title>
        <authorList>
            <person name="Goeker M."/>
        </authorList>
    </citation>
    <scope>NUCLEOTIDE SEQUENCE [LARGE SCALE GENOMIC DNA]</scope>
    <source>
        <strain evidence="8 9">DSM 12252</strain>
    </source>
</reference>
<dbReference type="InterPro" id="IPR042095">
    <property type="entry name" value="SUMF_sf"/>
</dbReference>
<proteinExistence type="predicted"/>
<keyword evidence="6" id="KW-0732">Signal</keyword>
<dbReference type="InterPro" id="IPR036909">
    <property type="entry name" value="Cyt_c-like_dom_sf"/>
</dbReference>
<dbReference type="PANTHER" id="PTHR23150:SF19">
    <property type="entry name" value="FORMYLGLYCINE-GENERATING ENZYME"/>
    <property type="match status" value="1"/>
</dbReference>
<dbReference type="Pfam" id="PF07635">
    <property type="entry name" value="PSCyt1"/>
    <property type="match status" value="2"/>
</dbReference>
<organism evidence="8 9">
    <name type="scientific">Prosthecobacter vanneervenii</name>
    <dbReference type="NCBI Taxonomy" id="48466"/>
    <lineage>
        <taxon>Bacteria</taxon>
        <taxon>Pseudomonadati</taxon>
        <taxon>Verrucomicrobiota</taxon>
        <taxon>Verrucomicrobiia</taxon>
        <taxon>Verrucomicrobiales</taxon>
        <taxon>Verrucomicrobiaceae</taxon>
        <taxon>Prosthecobacter</taxon>
    </lineage>
</organism>
<evidence type="ECO:0000256" key="2">
    <source>
        <dbReference type="ARBA" id="ARBA00022723"/>
    </source>
</evidence>
<evidence type="ECO:0000256" key="5">
    <source>
        <dbReference type="SAM" id="MobiDB-lite"/>
    </source>
</evidence>
<keyword evidence="2 4" id="KW-0479">Metal-binding</keyword>
<dbReference type="GO" id="GO:0120147">
    <property type="term" value="F:formylglycine-generating oxidase activity"/>
    <property type="evidence" value="ECO:0007669"/>
    <property type="project" value="TreeGrafter"/>
</dbReference>
<feature type="region of interest" description="Disordered" evidence="5">
    <location>
        <begin position="344"/>
        <end position="366"/>
    </location>
</feature>
<evidence type="ECO:0000256" key="6">
    <source>
        <dbReference type="SAM" id="SignalP"/>
    </source>
</evidence>
<feature type="chain" id="PRO_5031227626" evidence="6">
    <location>
        <begin position="21"/>
        <end position="573"/>
    </location>
</feature>
<dbReference type="InterPro" id="IPR051043">
    <property type="entry name" value="Sulfatase_Mod_Factor_Kinase"/>
</dbReference>
<feature type="domain" description="Cytochrome c" evidence="7">
    <location>
        <begin position="22"/>
        <end position="224"/>
    </location>
</feature>
<dbReference type="SUPFAM" id="SSF56436">
    <property type="entry name" value="C-type lectin-like"/>
    <property type="match status" value="1"/>
</dbReference>
<protein>
    <submittedName>
        <fullName evidence="8">Formylglycine-generating enzyme required for sulfatase activity</fullName>
    </submittedName>
</protein>
<dbReference type="Gene3D" id="3.90.1580.10">
    <property type="entry name" value="paralog of FGE (formylglycine-generating enzyme)"/>
    <property type="match status" value="1"/>
</dbReference>
<dbReference type="PROSITE" id="PS51007">
    <property type="entry name" value="CYTC"/>
    <property type="match status" value="1"/>
</dbReference>
<dbReference type="InterPro" id="IPR016187">
    <property type="entry name" value="CTDL_fold"/>
</dbReference>
<keyword evidence="3 4" id="KW-0408">Iron</keyword>
<gene>
    <name evidence="8" type="ORF">HNQ65_000607</name>
</gene>
<dbReference type="Pfam" id="PF03781">
    <property type="entry name" value="FGE-sulfatase"/>
    <property type="match status" value="1"/>
</dbReference>
<evidence type="ECO:0000313" key="8">
    <source>
        <dbReference type="EMBL" id="MBB5031053.1"/>
    </source>
</evidence>
<accession>A0A7W8DIH4</accession>
<feature type="compositionally biased region" description="Basic and acidic residues" evidence="5">
    <location>
        <begin position="344"/>
        <end position="359"/>
    </location>
</feature>
<dbReference type="GO" id="GO:0009055">
    <property type="term" value="F:electron transfer activity"/>
    <property type="evidence" value="ECO:0007669"/>
    <property type="project" value="InterPro"/>
</dbReference>
<dbReference type="PANTHER" id="PTHR23150">
    <property type="entry name" value="SULFATASE MODIFYING FACTOR 1, 2"/>
    <property type="match status" value="1"/>
</dbReference>
<dbReference type="SUPFAM" id="SSF46626">
    <property type="entry name" value="Cytochrome c"/>
    <property type="match status" value="1"/>
</dbReference>
<dbReference type="InterPro" id="IPR005532">
    <property type="entry name" value="SUMF_dom"/>
</dbReference>
<evidence type="ECO:0000259" key="7">
    <source>
        <dbReference type="PROSITE" id="PS51007"/>
    </source>
</evidence>
<evidence type="ECO:0000313" key="9">
    <source>
        <dbReference type="Proteomes" id="UP000590740"/>
    </source>
</evidence>
<dbReference type="GO" id="GO:0046872">
    <property type="term" value="F:metal ion binding"/>
    <property type="evidence" value="ECO:0007669"/>
    <property type="project" value="UniProtKB-KW"/>
</dbReference>
<dbReference type="InterPro" id="IPR009056">
    <property type="entry name" value="Cyt_c-like_dom"/>
</dbReference>